<comment type="caution">
    <text evidence="1">The sequence shown here is derived from an EMBL/GenBank/DDBJ whole genome shotgun (WGS) entry which is preliminary data.</text>
</comment>
<reference evidence="1" key="1">
    <citation type="journal article" date="2015" name="Nature">
        <title>Complex archaea that bridge the gap between prokaryotes and eukaryotes.</title>
        <authorList>
            <person name="Spang A."/>
            <person name="Saw J.H."/>
            <person name="Jorgensen S.L."/>
            <person name="Zaremba-Niedzwiedzka K."/>
            <person name="Martijn J."/>
            <person name="Lind A.E."/>
            <person name="van Eijk R."/>
            <person name="Schleper C."/>
            <person name="Guy L."/>
            <person name="Ettema T.J."/>
        </authorList>
    </citation>
    <scope>NUCLEOTIDE SEQUENCE</scope>
</reference>
<name>A0A0F9DFE6_9ZZZZ</name>
<dbReference type="InterPro" id="IPR029062">
    <property type="entry name" value="Class_I_gatase-like"/>
</dbReference>
<dbReference type="EMBL" id="LAZR01039631">
    <property type="protein sequence ID" value="KKL16516.1"/>
    <property type="molecule type" value="Genomic_DNA"/>
</dbReference>
<feature type="non-terminal residue" evidence="1">
    <location>
        <position position="1"/>
    </location>
</feature>
<dbReference type="InterPro" id="IPR011697">
    <property type="entry name" value="Peptidase_C26"/>
</dbReference>
<dbReference type="InterPro" id="IPR044668">
    <property type="entry name" value="PuuD-like"/>
</dbReference>
<protein>
    <submittedName>
        <fullName evidence="1">Uncharacterized protein</fullName>
    </submittedName>
</protein>
<dbReference type="GO" id="GO:0006598">
    <property type="term" value="P:polyamine catabolic process"/>
    <property type="evidence" value="ECO:0007669"/>
    <property type="project" value="TreeGrafter"/>
</dbReference>
<gene>
    <name evidence="1" type="ORF">LCGC14_2494790</name>
</gene>
<dbReference type="PANTHER" id="PTHR43235">
    <property type="entry name" value="GLUTAMINE AMIDOTRANSFERASE PB2B2.05-RELATED"/>
    <property type="match status" value="1"/>
</dbReference>
<dbReference type="CDD" id="cd01745">
    <property type="entry name" value="GATase1_2"/>
    <property type="match status" value="1"/>
</dbReference>
<dbReference type="PROSITE" id="PS51273">
    <property type="entry name" value="GATASE_TYPE_1"/>
    <property type="match status" value="1"/>
</dbReference>
<evidence type="ECO:0000313" key="1">
    <source>
        <dbReference type="EMBL" id="KKL16516.1"/>
    </source>
</evidence>
<dbReference type="Pfam" id="PF07722">
    <property type="entry name" value="Peptidase_C26"/>
    <property type="match status" value="1"/>
</dbReference>
<dbReference type="Gene3D" id="3.40.50.880">
    <property type="match status" value="1"/>
</dbReference>
<sequence>FRMRPTILLTCDVQPYPAPGPRHDPAPKPRRRASIRIEYLRSVEAGGGAPVLLAASPDAESAISAVAAADGLLLTGGGDVDPKRFGQEAHPKTKIVSRDLDLTEQAAVDEAVRRGIPILGICRGPQLLNVALGGTLIQDISSDPSLPDALQHMGKDHPIRIEPGSTIAGIWPEPTMTVNSRHHQAVDRPGEGLRITARAPDGVVEVIEGADGAPLLGLQCHAEDLTDRPEFLAPFRWLAEMARQRRSG</sequence>
<dbReference type="SUPFAM" id="SSF52317">
    <property type="entry name" value="Class I glutamine amidotransferase-like"/>
    <property type="match status" value="1"/>
</dbReference>
<dbReference type="AlphaFoldDB" id="A0A0F9DFE6"/>
<dbReference type="GO" id="GO:0033969">
    <property type="term" value="F:gamma-glutamyl-gamma-aminobutyrate hydrolase activity"/>
    <property type="evidence" value="ECO:0007669"/>
    <property type="project" value="TreeGrafter"/>
</dbReference>
<dbReference type="GO" id="GO:0005829">
    <property type="term" value="C:cytosol"/>
    <property type="evidence" value="ECO:0007669"/>
    <property type="project" value="TreeGrafter"/>
</dbReference>
<dbReference type="PANTHER" id="PTHR43235:SF1">
    <property type="entry name" value="GLUTAMINE AMIDOTRANSFERASE PB2B2.05-RELATED"/>
    <property type="match status" value="1"/>
</dbReference>
<organism evidence="1">
    <name type="scientific">marine sediment metagenome</name>
    <dbReference type="NCBI Taxonomy" id="412755"/>
    <lineage>
        <taxon>unclassified sequences</taxon>
        <taxon>metagenomes</taxon>
        <taxon>ecological metagenomes</taxon>
    </lineage>
</organism>
<proteinExistence type="predicted"/>
<accession>A0A0F9DFE6</accession>